<sequence>MKPGRHILINILRAEQDEKVLLRVEADARRLGRQRTEIYFQAVNVTGHWADGKQAGGYPYSASQNGAEVPEWVVFSEVELKIVRGHTHSGLSYLNVFVKYLGRAGFPVGGFLGEDDHEYVTTRPDGCAKRTELFESLHSHGLGGSPLSVASFAAASFV</sequence>
<accession>A0ABN9SBD0</accession>
<comment type="caution">
    <text evidence="1">The sequence shown here is derived from an EMBL/GenBank/DDBJ whole genome shotgun (WGS) entry which is preliminary data.</text>
</comment>
<organism evidence="1 2">
    <name type="scientific">Prorocentrum cordatum</name>
    <dbReference type="NCBI Taxonomy" id="2364126"/>
    <lineage>
        <taxon>Eukaryota</taxon>
        <taxon>Sar</taxon>
        <taxon>Alveolata</taxon>
        <taxon>Dinophyceae</taxon>
        <taxon>Prorocentrales</taxon>
        <taxon>Prorocentraceae</taxon>
        <taxon>Prorocentrum</taxon>
    </lineage>
</organism>
<dbReference type="EMBL" id="CAUYUJ010010402">
    <property type="protein sequence ID" value="CAK0829283.1"/>
    <property type="molecule type" value="Genomic_DNA"/>
</dbReference>
<evidence type="ECO:0008006" key="3">
    <source>
        <dbReference type="Google" id="ProtNLM"/>
    </source>
</evidence>
<gene>
    <name evidence="1" type="ORF">PCOR1329_LOCUS28278</name>
</gene>
<keyword evidence="2" id="KW-1185">Reference proteome</keyword>
<proteinExistence type="predicted"/>
<protein>
    <recommendedName>
        <fullName evidence="3">Beta-galactosidase</fullName>
    </recommendedName>
</protein>
<reference evidence="1" key="1">
    <citation type="submission" date="2023-10" db="EMBL/GenBank/DDBJ databases">
        <authorList>
            <person name="Chen Y."/>
            <person name="Shah S."/>
            <person name="Dougan E. K."/>
            <person name="Thang M."/>
            <person name="Chan C."/>
        </authorList>
    </citation>
    <scope>NUCLEOTIDE SEQUENCE [LARGE SCALE GENOMIC DNA]</scope>
</reference>
<dbReference type="Proteomes" id="UP001189429">
    <property type="component" value="Unassembled WGS sequence"/>
</dbReference>
<evidence type="ECO:0000313" key="1">
    <source>
        <dbReference type="EMBL" id="CAK0829283.1"/>
    </source>
</evidence>
<name>A0ABN9SBD0_9DINO</name>
<evidence type="ECO:0000313" key="2">
    <source>
        <dbReference type="Proteomes" id="UP001189429"/>
    </source>
</evidence>